<sequence length="222" mass="23956">MPRLPDASIETAGNSLTRLVADEARHDGLRKPCQFAYLVSVPPCRGAGYDHQGKQGTTAGQDGGPNEPVHRCAAGDISLALLATCNLGMSADAAGVDRRVIYDRLRHDEAFASAFHVAEETGVQNLRAELVRRLQAVTPDEVAPASLPGLDSNFILNLLKQHERSLGVESGDRRPRRSNAAEAAARLAKLMERMREEHRRELAAKRAAKAKAKAAEQHAAEG</sequence>
<reference evidence="2 3" key="1">
    <citation type="submission" date="2024-02" db="EMBL/GenBank/DDBJ databases">
        <title>Full genome sequence of Sphingomonas kaistensis.</title>
        <authorList>
            <person name="Poletto B.L."/>
            <person name="Silva G."/>
            <person name="Galante D."/>
            <person name="Campos K.R."/>
            <person name="Santos M.B.N."/>
            <person name="Sacchi C.T."/>
        </authorList>
    </citation>
    <scope>NUCLEOTIDE SEQUENCE [LARGE SCALE GENOMIC DNA]</scope>
    <source>
        <strain evidence="2 3">MA4R</strain>
    </source>
</reference>
<proteinExistence type="predicted"/>
<gene>
    <name evidence="2" type="ORF">V6R86_00560</name>
</gene>
<dbReference type="Proteomes" id="UP001382935">
    <property type="component" value="Chromosome"/>
</dbReference>
<evidence type="ECO:0000313" key="3">
    <source>
        <dbReference type="Proteomes" id="UP001382935"/>
    </source>
</evidence>
<keyword evidence="3" id="KW-1185">Reference proteome</keyword>
<feature type="compositionally biased region" description="Basic and acidic residues" evidence="1">
    <location>
        <begin position="213"/>
        <end position="222"/>
    </location>
</feature>
<evidence type="ECO:0000313" key="2">
    <source>
        <dbReference type="EMBL" id="WWM69230.1"/>
    </source>
</evidence>
<dbReference type="RefSeq" id="WP_338501145.1">
    <property type="nucleotide sequence ID" value="NZ_CP145607.1"/>
</dbReference>
<accession>A0ABZ2FX51</accession>
<protein>
    <submittedName>
        <fullName evidence="2">Uncharacterized protein</fullName>
    </submittedName>
</protein>
<name>A0ABZ2FX51_9SPHN</name>
<dbReference type="EMBL" id="CP145607">
    <property type="protein sequence ID" value="WWM69230.1"/>
    <property type="molecule type" value="Genomic_DNA"/>
</dbReference>
<feature type="compositionally biased region" description="Basic and acidic residues" evidence="1">
    <location>
        <begin position="195"/>
        <end position="204"/>
    </location>
</feature>
<feature type="region of interest" description="Disordered" evidence="1">
    <location>
        <begin position="195"/>
        <end position="222"/>
    </location>
</feature>
<evidence type="ECO:0000256" key="1">
    <source>
        <dbReference type="SAM" id="MobiDB-lite"/>
    </source>
</evidence>
<organism evidence="2 3">
    <name type="scientific">Sphingomonas kaistensis</name>
    <dbReference type="NCBI Taxonomy" id="298708"/>
    <lineage>
        <taxon>Bacteria</taxon>
        <taxon>Pseudomonadati</taxon>
        <taxon>Pseudomonadota</taxon>
        <taxon>Alphaproteobacteria</taxon>
        <taxon>Sphingomonadales</taxon>
        <taxon>Sphingomonadaceae</taxon>
        <taxon>Sphingomonas</taxon>
    </lineage>
</organism>